<protein>
    <submittedName>
        <fullName evidence="1">Uncharacterized protein</fullName>
    </submittedName>
</protein>
<reference evidence="1" key="1">
    <citation type="submission" date="2019-12" db="EMBL/GenBank/DDBJ databases">
        <title>Genome sequencing and annotation of Brassica cretica.</title>
        <authorList>
            <person name="Studholme D.J."/>
            <person name="Sarris P.F."/>
        </authorList>
    </citation>
    <scope>NUCLEOTIDE SEQUENCE</scope>
    <source>
        <strain evidence="1">PFS-102/07</strain>
        <tissue evidence="1">Leaf</tissue>
    </source>
</reference>
<organism evidence="1">
    <name type="scientific">Brassica cretica</name>
    <name type="common">Mustard</name>
    <dbReference type="NCBI Taxonomy" id="69181"/>
    <lineage>
        <taxon>Eukaryota</taxon>
        <taxon>Viridiplantae</taxon>
        <taxon>Streptophyta</taxon>
        <taxon>Embryophyta</taxon>
        <taxon>Tracheophyta</taxon>
        <taxon>Spermatophyta</taxon>
        <taxon>Magnoliopsida</taxon>
        <taxon>eudicotyledons</taxon>
        <taxon>Gunneridae</taxon>
        <taxon>Pentapetalae</taxon>
        <taxon>rosids</taxon>
        <taxon>malvids</taxon>
        <taxon>Brassicales</taxon>
        <taxon>Brassicaceae</taxon>
        <taxon>Brassiceae</taxon>
        <taxon>Brassica</taxon>
    </lineage>
</organism>
<dbReference type="EMBL" id="QGKY02000164">
    <property type="protein sequence ID" value="KAF2593113.1"/>
    <property type="molecule type" value="Genomic_DNA"/>
</dbReference>
<sequence>MIGLLGKSRGGRCSPSPDWWLSRGLSIVELAVGFVVTTLGRSLGFTSCYDCVDMRRIVPLKIDFLAREVYAGFFYPFYRYYPSYCWIQS</sequence>
<accession>A0A8S9KI43</accession>
<dbReference type="AlphaFoldDB" id="A0A8S9KI43"/>
<proteinExistence type="predicted"/>
<comment type="caution">
    <text evidence="1">The sequence shown here is derived from an EMBL/GenBank/DDBJ whole genome shotgun (WGS) entry which is preliminary data.</text>
</comment>
<name>A0A8S9KI43_BRACR</name>
<gene>
    <name evidence="1" type="ORF">F2Q70_00043457</name>
</gene>
<evidence type="ECO:0000313" key="1">
    <source>
        <dbReference type="EMBL" id="KAF2593113.1"/>
    </source>
</evidence>